<dbReference type="PANTHER" id="PTHR23239">
    <property type="entry name" value="INTERMEDIATE FILAMENT"/>
    <property type="match status" value="1"/>
</dbReference>
<dbReference type="PANTHER" id="PTHR23239:SF180">
    <property type="entry name" value="KERATIN, TYPE I CYTOSKELETAL 17"/>
    <property type="match status" value="1"/>
</dbReference>
<evidence type="ECO:0000313" key="6">
    <source>
        <dbReference type="Ensembl" id="ENSDCDP00010043986.1"/>
    </source>
</evidence>
<keyword evidence="7" id="KW-1185">Reference proteome</keyword>
<feature type="coiled-coil region" evidence="3">
    <location>
        <begin position="48"/>
        <end position="82"/>
    </location>
</feature>
<gene>
    <name evidence="6" type="primary">LOC114785323</name>
</gene>
<evidence type="ECO:0000256" key="4">
    <source>
        <dbReference type="SAM" id="MobiDB-lite"/>
    </source>
</evidence>
<evidence type="ECO:0000313" key="7">
    <source>
        <dbReference type="Proteomes" id="UP000694580"/>
    </source>
</evidence>
<reference evidence="6" key="2">
    <citation type="submission" date="2025-08" db="UniProtKB">
        <authorList>
            <consortium name="Ensembl"/>
        </authorList>
    </citation>
    <scope>IDENTIFICATION</scope>
</reference>
<protein>
    <recommendedName>
        <fullName evidence="5">IF rod domain-containing protein</fullName>
    </recommendedName>
</protein>
<feature type="coiled-coil region" evidence="3">
    <location>
        <begin position="299"/>
        <end position="326"/>
    </location>
</feature>
<evidence type="ECO:0000256" key="2">
    <source>
        <dbReference type="ARBA" id="ARBA00023054"/>
    </source>
</evidence>
<keyword evidence="2 3" id="KW-0175">Coiled coil</keyword>
<dbReference type="Gene3D" id="1.20.5.500">
    <property type="entry name" value="Single helix bin"/>
    <property type="match status" value="1"/>
</dbReference>
<keyword evidence="1" id="KW-0403">Intermediate filament</keyword>
<dbReference type="Gene3D" id="1.20.5.170">
    <property type="match status" value="1"/>
</dbReference>
<dbReference type="SUPFAM" id="SSF64593">
    <property type="entry name" value="Intermediate filament protein, coiled coil region"/>
    <property type="match status" value="2"/>
</dbReference>
<proteinExistence type="predicted"/>
<feature type="coiled-coil region" evidence="3">
    <location>
        <begin position="154"/>
        <end position="188"/>
    </location>
</feature>
<feature type="region of interest" description="Disordered" evidence="4">
    <location>
        <begin position="368"/>
        <end position="391"/>
    </location>
</feature>
<reference evidence="6" key="3">
    <citation type="submission" date="2025-09" db="UniProtKB">
        <authorList>
            <consortium name="Ensembl"/>
        </authorList>
    </citation>
    <scope>IDENTIFICATION</scope>
</reference>
<dbReference type="AlphaFoldDB" id="A0AAY4DI81"/>
<dbReference type="GeneID" id="114785323"/>
<dbReference type="RefSeq" id="XP_028827253.1">
    <property type="nucleotide sequence ID" value="XM_028971420.1"/>
</dbReference>
<evidence type="ECO:0000259" key="5">
    <source>
        <dbReference type="PROSITE" id="PS51842"/>
    </source>
</evidence>
<accession>A0AAY4DI81</accession>
<dbReference type="Proteomes" id="UP000694580">
    <property type="component" value="Chromosome 3"/>
</dbReference>
<dbReference type="GO" id="GO:0005198">
    <property type="term" value="F:structural molecule activity"/>
    <property type="evidence" value="ECO:0007669"/>
    <property type="project" value="InterPro"/>
</dbReference>
<organism evidence="6 7">
    <name type="scientific">Denticeps clupeoides</name>
    <name type="common">denticle herring</name>
    <dbReference type="NCBI Taxonomy" id="299321"/>
    <lineage>
        <taxon>Eukaryota</taxon>
        <taxon>Metazoa</taxon>
        <taxon>Chordata</taxon>
        <taxon>Craniata</taxon>
        <taxon>Vertebrata</taxon>
        <taxon>Euteleostomi</taxon>
        <taxon>Actinopterygii</taxon>
        <taxon>Neopterygii</taxon>
        <taxon>Teleostei</taxon>
        <taxon>Clupei</taxon>
        <taxon>Clupeiformes</taxon>
        <taxon>Denticipitoidei</taxon>
        <taxon>Denticipitidae</taxon>
        <taxon>Denticeps</taxon>
    </lineage>
</organism>
<name>A0AAY4DI81_9TELE</name>
<dbReference type="Pfam" id="PF00038">
    <property type="entry name" value="Filament"/>
    <property type="match status" value="1"/>
</dbReference>
<dbReference type="GeneTree" id="ENSGT00950000182969"/>
<feature type="domain" description="IF rod" evidence="5">
    <location>
        <begin position="44"/>
        <end position="355"/>
    </location>
</feature>
<dbReference type="Ensembl" id="ENSDCDT00010054066.1">
    <property type="protein sequence ID" value="ENSDCDP00010043986.1"/>
    <property type="gene ID" value="ENSDCDG00010027324.1"/>
</dbReference>
<dbReference type="GO" id="GO:0005882">
    <property type="term" value="C:intermediate filament"/>
    <property type="evidence" value="ECO:0007669"/>
    <property type="project" value="UniProtKB-KW"/>
</dbReference>
<evidence type="ECO:0000256" key="3">
    <source>
        <dbReference type="SAM" id="Coils"/>
    </source>
</evidence>
<evidence type="ECO:0000256" key="1">
    <source>
        <dbReference type="ARBA" id="ARBA00022754"/>
    </source>
</evidence>
<dbReference type="InterPro" id="IPR002957">
    <property type="entry name" value="Keratin_I"/>
</dbReference>
<dbReference type="FunFam" id="1.20.5.500:FF:000001">
    <property type="entry name" value="Type II keratin 23"/>
    <property type="match status" value="1"/>
</dbReference>
<dbReference type="InterPro" id="IPR039008">
    <property type="entry name" value="IF_rod_dom"/>
</dbReference>
<dbReference type="PROSITE" id="PS51842">
    <property type="entry name" value="IF_ROD_2"/>
    <property type="match status" value="1"/>
</dbReference>
<dbReference type="Gene3D" id="1.20.5.1160">
    <property type="entry name" value="Vasodilator-stimulated phosphoprotein"/>
    <property type="match status" value="1"/>
</dbReference>
<dbReference type="PRINTS" id="PR01248">
    <property type="entry name" value="TYPE1KERATIN"/>
</dbReference>
<dbReference type="SMART" id="SM01391">
    <property type="entry name" value="Filament"/>
    <property type="match status" value="1"/>
</dbReference>
<sequence length="420" mass="48072">MSVRVNRQGSRSGTSGAWGRDACSYRTHSFPASSVTDAALTTNEKLTMQNLNDRLATYLEKVRTLEAANNHLELKIKEFFQNRSPVHNKDLSAYRATSEDLIKQILENLKDNSQTTLQIDNARLAGGDYQKKYENEMNMRLATEADVTHLKRVQSDLQLSCTDLELQLKGLNEELVFLKRDHQQELQMLRDQQCGSVDVQVEAGASVDLNKVLQDMREQYETVIQRNRRDAELWFQGKVEILQREMVTNTTDIKTSKTELSDLNRSHRNLEIELQGSHTLKEHLEQQMGDVQGRYGAQLALLQQRVDALQAELQQLSGSIRQQASEYQLLLDIKMRLQLEIAEYRRLLEGEGFMSSSNNTGLETTMETTTMNQTSTKEIEEEEDEHNPHRQRRVKIIVEEMVDGVVVSSSVDERVQEVAA</sequence>
<reference evidence="6 7" key="1">
    <citation type="submission" date="2020-06" db="EMBL/GenBank/DDBJ databases">
        <authorList>
            <consortium name="Wellcome Sanger Institute Data Sharing"/>
        </authorList>
    </citation>
    <scope>NUCLEOTIDE SEQUENCE [LARGE SCALE GENOMIC DNA]</scope>
</reference>